<evidence type="ECO:0000313" key="32">
    <source>
        <dbReference type="EMBL" id="HAB5016023.1"/>
    </source>
</evidence>
<evidence type="ECO:0000313" key="20">
    <source>
        <dbReference type="EMBL" id="HAB2327481.1"/>
    </source>
</evidence>
<evidence type="ECO:0000256" key="9">
    <source>
        <dbReference type="ARBA" id="ARBA00047838"/>
    </source>
</evidence>
<comment type="function">
    <text evidence="8 11">IGPS catalyzes the conversion of PRFAR and glutamine to IGP, AICAR and glutamate. The HisH subunit catalyzes the hydrolysis of glutamine to glutamate and ammonia as part of the synthesis of IGP and AICAR. The resulting ammonia molecule is channeled to the active site of HisF.</text>
</comment>
<keyword evidence="6 11" id="KW-0368">Histidine biosynthesis</keyword>
<dbReference type="EMBL" id="AAIXUH010000005">
    <property type="protein sequence ID" value="ECJ2913153.1"/>
    <property type="molecule type" value="Genomic_DNA"/>
</dbReference>
<evidence type="ECO:0000313" key="25">
    <source>
        <dbReference type="EMBL" id="HAB4052441.1"/>
    </source>
</evidence>
<dbReference type="UniPathway" id="UPA00031">
    <property type="reaction ID" value="UER00010"/>
</dbReference>
<dbReference type="EMBL" id="DAAFWI010000035">
    <property type="protein sequence ID" value="HAB1777485.1"/>
    <property type="molecule type" value="Genomic_DNA"/>
</dbReference>
<name>A0A402NJ41_SALDZ</name>
<dbReference type="GO" id="GO:0000107">
    <property type="term" value="F:imidazoleglycerol-phosphate synthase activity"/>
    <property type="evidence" value="ECO:0007669"/>
    <property type="project" value="UniProtKB-UniRule"/>
</dbReference>
<dbReference type="EMBL" id="DAAGQE010000029">
    <property type="protein sequence ID" value="HAB4101163.1"/>
    <property type="molecule type" value="Genomic_DNA"/>
</dbReference>
<evidence type="ECO:0000313" key="29">
    <source>
        <dbReference type="EMBL" id="HAB4674682.1"/>
    </source>
</evidence>
<evidence type="ECO:0000313" key="33">
    <source>
        <dbReference type="EMBL" id="HAB5332155.1"/>
    </source>
</evidence>
<evidence type="ECO:0000313" key="19">
    <source>
        <dbReference type="EMBL" id="HAB2184064.1"/>
    </source>
</evidence>
<comment type="catalytic activity">
    <reaction evidence="9 11">
        <text>5-[(5-phospho-1-deoxy-D-ribulos-1-ylimino)methylamino]-1-(5-phospho-beta-D-ribosyl)imidazole-4-carboxamide + L-glutamine = D-erythro-1-(imidazol-4-yl)glycerol 3-phosphate + 5-amino-1-(5-phospho-beta-D-ribosyl)imidazole-4-carboxamide + L-glutamate + H(+)</text>
        <dbReference type="Rhea" id="RHEA:24793"/>
        <dbReference type="ChEBI" id="CHEBI:15378"/>
        <dbReference type="ChEBI" id="CHEBI:29985"/>
        <dbReference type="ChEBI" id="CHEBI:58278"/>
        <dbReference type="ChEBI" id="CHEBI:58359"/>
        <dbReference type="ChEBI" id="CHEBI:58475"/>
        <dbReference type="ChEBI" id="CHEBI:58525"/>
        <dbReference type="EC" id="4.3.2.10"/>
    </reaction>
</comment>
<dbReference type="EMBL" id="DAAFXY010000065">
    <property type="protein sequence ID" value="HAB1980180.1"/>
    <property type="molecule type" value="Genomic_DNA"/>
</dbReference>
<dbReference type="EMBL" id="DAAFWY010000019">
    <property type="protein sequence ID" value="HAB1848072.1"/>
    <property type="molecule type" value="Genomic_DNA"/>
</dbReference>
<evidence type="ECO:0000313" key="23">
    <source>
        <dbReference type="EMBL" id="HAB3963452.1"/>
    </source>
</evidence>
<dbReference type="InterPro" id="IPR017926">
    <property type="entry name" value="GATASE"/>
</dbReference>
<evidence type="ECO:0000313" key="40">
    <source>
        <dbReference type="EMBL" id="HAE1650917.1"/>
    </source>
</evidence>
<dbReference type="EMBL" id="DAAQZS010000006">
    <property type="protein sequence ID" value="HAE1473993.1"/>
    <property type="molecule type" value="Genomic_DNA"/>
</dbReference>
<accession>A0A402NJ41</accession>
<proteinExistence type="inferred from homology"/>
<feature type="active site" evidence="11 12">
    <location>
        <position position="186"/>
    </location>
</feature>
<evidence type="ECO:0000256" key="12">
    <source>
        <dbReference type="PIRSR" id="PIRSR000495-1"/>
    </source>
</evidence>
<dbReference type="HAMAP" id="MF_00278">
    <property type="entry name" value="HisH"/>
    <property type="match status" value="1"/>
</dbReference>
<reference evidence="42" key="5">
    <citation type="submission" date="2021-05" db="EMBL/GenBank/DDBJ databases">
        <title>Whole genome PacBio Sequel sequence of Salmonella enterica subsp. enterica.</title>
        <authorList>
            <person name="Hoffmann M."/>
            <person name="Balkey M."/>
            <person name="Luo Y."/>
        </authorList>
    </citation>
    <scope>NUCLEOTIDE SEQUENCE</scope>
    <source>
        <strain evidence="42">CFSAN030538</strain>
    </source>
</reference>
<evidence type="ECO:0000313" key="36">
    <source>
        <dbReference type="EMBL" id="HAB6339243.1"/>
    </source>
</evidence>
<keyword evidence="11" id="KW-0963">Cytoplasm</keyword>
<evidence type="ECO:0000313" key="21">
    <source>
        <dbReference type="EMBL" id="HAB3841698.1"/>
    </source>
</evidence>
<dbReference type="EC" id="3.5.1.2" evidence="11"/>
<evidence type="ECO:0000313" key="18">
    <source>
        <dbReference type="EMBL" id="HAB1992699.1"/>
    </source>
</evidence>
<dbReference type="EMBL" id="DAAGBA010000119">
    <property type="protein sequence ID" value="HAB2327481.1"/>
    <property type="molecule type" value="Genomic_DNA"/>
</dbReference>
<dbReference type="EMBL" id="DAARAS010000108">
    <property type="protein sequence ID" value="HAE1650917.1"/>
    <property type="molecule type" value="Genomic_DNA"/>
</dbReference>
<dbReference type="EMBL" id="DAAGOZ010000004">
    <property type="protein sequence ID" value="HAB3963452.1"/>
    <property type="molecule type" value="Genomic_DNA"/>
</dbReference>
<dbReference type="PANTHER" id="PTHR42701">
    <property type="entry name" value="IMIDAZOLE GLYCEROL PHOSPHATE SYNTHASE SUBUNIT HISH"/>
    <property type="match status" value="1"/>
</dbReference>
<evidence type="ECO:0000256" key="5">
    <source>
        <dbReference type="ARBA" id="ARBA00022962"/>
    </source>
</evidence>
<dbReference type="EMBL" id="DAAGPC010000015">
    <property type="protein sequence ID" value="HAB3977782.1"/>
    <property type="molecule type" value="Genomic_DNA"/>
</dbReference>
<evidence type="ECO:0000313" key="37">
    <source>
        <dbReference type="EMBL" id="HAE1266806.1"/>
    </source>
</evidence>
<dbReference type="NCBIfam" id="TIGR01855">
    <property type="entry name" value="IMP_synth_hisH"/>
    <property type="match status" value="1"/>
</dbReference>
<dbReference type="EMBL" id="DAAHFA010000003">
    <property type="protein sequence ID" value="HAB5839985.1"/>
    <property type="molecule type" value="Genomic_DNA"/>
</dbReference>
<dbReference type="InterPro" id="IPR029062">
    <property type="entry name" value="Class_I_gatase-like"/>
</dbReference>
<keyword evidence="3 11" id="KW-0028">Amino-acid biosynthesis</keyword>
<keyword evidence="5 11" id="KW-0315">Glutamine amidotransferase</keyword>
<dbReference type="Pfam" id="PF00117">
    <property type="entry name" value="GATase"/>
    <property type="match status" value="1"/>
</dbReference>
<evidence type="ECO:0000313" key="14">
    <source>
        <dbReference type="EMBL" id="ECJ2913153.1"/>
    </source>
</evidence>
<evidence type="ECO:0000313" key="27">
    <source>
        <dbReference type="EMBL" id="HAB4458156.1"/>
    </source>
</evidence>
<comment type="subcellular location">
    <subcellularLocation>
        <location evidence="11">Cytoplasm</location>
    </subcellularLocation>
</comment>
<dbReference type="EMBL" id="DAAGPR010000098">
    <property type="protein sequence ID" value="HAB4052441.1"/>
    <property type="molecule type" value="Genomic_DNA"/>
</dbReference>
<organism evidence="14">
    <name type="scientific">Salmonella diarizonae</name>
    <dbReference type="NCBI Taxonomy" id="59204"/>
    <lineage>
        <taxon>Bacteria</taxon>
        <taxon>Pseudomonadati</taxon>
        <taxon>Pseudomonadota</taxon>
        <taxon>Gammaproteobacteria</taxon>
        <taxon>Enterobacterales</taxon>
        <taxon>Enterobacteriaceae</taxon>
        <taxon>Salmonella</taxon>
    </lineage>
</organism>
<dbReference type="GO" id="GO:0005737">
    <property type="term" value="C:cytoplasm"/>
    <property type="evidence" value="ECO:0007669"/>
    <property type="project" value="UniProtKB-SubCell"/>
</dbReference>
<protein>
    <recommendedName>
        <fullName evidence="11">Imidazole glycerol phosphate synthase subunit HisH</fullName>
        <ecNumber evidence="11">4.3.2.10</ecNumber>
    </recommendedName>
    <alternativeName>
        <fullName evidence="11">IGP synthase glutaminase subunit</fullName>
        <ecNumber evidence="11">3.5.1.2</ecNumber>
    </alternativeName>
    <alternativeName>
        <fullName evidence="11">IGP synthase subunit HisH</fullName>
    </alternativeName>
    <alternativeName>
        <fullName evidence="11">ImGP synthase subunit HisH</fullName>
        <shortName evidence="11">IGPS subunit HisH</shortName>
    </alternativeName>
</protein>
<evidence type="ECO:0000313" key="42">
    <source>
        <dbReference type="EMBL" id="QWJ71011.1"/>
    </source>
</evidence>
<evidence type="ECO:0000313" key="34">
    <source>
        <dbReference type="EMBL" id="HAB5479978.1"/>
    </source>
</evidence>
<evidence type="ECO:0000256" key="4">
    <source>
        <dbReference type="ARBA" id="ARBA00022801"/>
    </source>
</evidence>
<evidence type="ECO:0000313" key="24">
    <source>
        <dbReference type="EMBL" id="HAB3977782.1"/>
    </source>
</evidence>
<dbReference type="EMBL" id="DAAGTE010000065">
    <property type="protein sequence ID" value="HAB4458156.1"/>
    <property type="molecule type" value="Genomic_DNA"/>
</dbReference>
<comment type="pathway">
    <text evidence="1 11">Amino-acid biosynthesis; L-histidine biosynthesis; L-histidine from 5-phospho-alpha-D-ribose 1-diphosphate: step 5/9.</text>
</comment>
<evidence type="ECO:0000313" key="30">
    <source>
        <dbReference type="EMBL" id="HAB4720018.1"/>
    </source>
</evidence>
<dbReference type="EMBL" id="RSHK01000011">
    <property type="protein sequence ID" value="MIE70327.1"/>
    <property type="molecule type" value="Genomic_DNA"/>
</dbReference>
<dbReference type="EC" id="4.3.2.10" evidence="11"/>
<dbReference type="EMBL" id="DAAQZP010000072">
    <property type="protein sequence ID" value="HAE1597006.1"/>
    <property type="molecule type" value="Genomic_DNA"/>
</dbReference>
<evidence type="ECO:0000313" key="35">
    <source>
        <dbReference type="EMBL" id="HAB5839985.1"/>
    </source>
</evidence>
<evidence type="ECO:0000256" key="6">
    <source>
        <dbReference type="ARBA" id="ARBA00023102"/>
    </source>
</evidence>
<dbReference type="EMBL" id="DAAFZM010000004">
    <property type="protein sequence ID" value="HAB2184064.1"/>
    <property type="molecule type" value="Genomic_DNA"/>
</dbReference>
<evidence type="ECO:0000313" key="39">
    <source>
        <dbReference type="EMBL" id="HAE1597006.1"/>
    </source>
</evidence>
<dbReference type="EMBL" id="DAAHJH010000007">
    <property type="protein sequence ID" value="HAB6339243.1"/>
    <property type="molecule type" value="Genomic_DNA"/>
</dbReference>
<keyword evidence="4 11" id="KW-0378">Hydrolase</keyword>
<dbReference type="GO" id="GO:0000105">
    <property type="term" value="P:L-histidine biosynthetic process"/>
    <property type="evidence" value="ECO:0007669"/>
    <property type="project" value="UniProtKB-UniRule"/>
</dbReference>
<dbReference type="EMBL" id="DAAGVB010000032">
    <property type="protein sequence ID" value="HAB4674682.1"/>
    <property type="molecule type" value="Genomic_DNA"/>
</dbReference>
<evidence type="ECO:0000256" key="8">
    <source>
        <dbReference type="ARBA" id="ARBA00025299"/>
    </source>
</evidence>
<dbReference type="AlphaFoldDB" id="A0A402NJ41"/>
<evidence type="ECO:0000313" key="38">
    <source>
        <dbReference type="EMBL" id="HAE1473993.1"/>
    </source>
</evidence>
<evidence type="ECO:0000259" key="13">
    <source>
        <dbReference type="Pfam" id="PF00117"/>
    </source>
</evidence>
<evidence type="ECO:0000313" key="26">
    <source>
        <dbReference type="EMBL" id="HAB4101163.1"/>
    </source>
</evidence>
<dbReference type="EMBL" id="DAAGVL010000012">
    <property type="protein sequence ID" value="HAB4720018.1"/>
    <property type="molecule type" value="Genomic_DNA"/>
</dbReference>
<sequence length="208" mass="22910">MIKLINYGVGNIQAFLNIFKLLGIHAEAVSTPEALQGATHLILPGVGAFDNAMTQFNQSGLRDRVEQLVLADKIPIIGICVGMQMLASGSEEGRMAGLNWIPGQVRSFTSNPQSQKLPMPHMGWNDVKPCTDSVLTSNFIAEPKFYFLHSYYFDCADKNDVIATAEYGFEFDCIVGRKNIFGIQCHPEKSHSTGLTLLRNFSEIGNHA</sequence>
<feature type="domain" description="Glutamine amidotransferase" evidence="13">
    <location>
        <begin position="25"/>
        <end position="201"/>
    </location>
</feature>
<reference evidence="14" key="3">
    <citation type="submission" date="2019-07" db="EMBL/GenBank/DDBJ databases">
        <authorList>
            <person name="Ashton P.M."/>
            <person name="Dallman T."/>
            <person name="Nair S."/>
            <person name="De Pinna E."/>
            <person name="Peters T."/>
            <person name="Grant K."/>
        </authorList>
    </citation>
    <scope>NUCLEOTIDE SEQUENCE</scope>
    <source>
        <strain evidence="14">481463</strain>
    </source>
</reference>
<dbReference type="SUPFAM" id="SSF52317">
    <property type="entry name" value="Class I glutamine amidotransferase-like"/>
    <property type="match status" value="1"/>
</dbReference>
<evidence type="ECO:0000313" key="41">
    <source>
        <dbReference type="EMBL" id="MIE70327.1"/>
    </source>
</evidence>
<comment type="subunit">
    <text evidence="2 11">Heterodimer of HisH and HisF.</text>
</comment>
<dbReference type="EMBL" id="DAAGTH010000028">
    <property type="protein sequence ID" value="HAB4466151.1"/>
    <property type="molecule type" value="Genomic_DNA"/>
</dbReference>
<evidence type="ECO:0000256" key="2">
    <source>
        <dbReference type="ARBA" id="ARBA00011152"/>
    </source>
</evidence>
<evidence type="ECO:0000313" key="15">
    <source>
        <dbReference type="EMBL" id="HAB1777485.1"/>
    </source>
</evidence>
<dbReference type="EMBL" id="DAAFYE010000033">
    <property type="protein sequence ID" value="HAB1992699.1"/>
    <property type="molecule type" value="Genomic_DNA"/>
</dbReference>
<dbReference type="EMBL" id="CP075144">
    <property type="protein sequence ID" value="QWJ71011.1"/>
    <property type="molecule type" value="Genomic_DNA"/>
</dbReference>
<dbReference type="GO" id="GO:0016829">
    <property type="term" value="F:lyase activity"/>
    <property type="evidence" value="ECO:0007669"/>
    <property type="project" value="UniProtKB-KW"/>
</dbReference>
<dbReference type="EMBL" id="DAAGOS010000065">
    <property type="protein sequence ID" value="HAB3925281.1"/>
    <property type="molecule type" value="Genomic_DNA"/>
</dbReference>
<reference evidence="42" key="2">
    <citation type="submission" date="2018-07" db="EMBL/GenBank/DDBJ databases">
        <authorList>
            <consortium name="GenomeTrakr network: Whole genome sequencing for foodborne pathogen traceback"/>
        </authorList>
    </citation>
    <scope>NUCLEOTIDE SEQUENCE</scope>
    <source>
        <strain evidence="42">CFSAN030538</strain>
        <strain evidence="41">FMA0132</strain>
    </source>
</reference>
<reference evidence="15" key="4">
    <citation type="submission" date="2019-10" db="EMBL/GenBank/DDBJ databases">
        <authorList>
            <consortium name="NCBI Pathogen Detection Project"/>
        </authorList>
    </citation>
    <scope>NUCLEOTIDE SEQUENCE</scope>
    <source>
        <strain evidence="15">Salmonella enterica</strain>
    </source>
</reference>
<keyword evidence="7 11" id="KW-0456">Lyase</keyword>
<evidence type="ECO:0000313" key="17">
    <source>
        <dbReference type="EMBL" id="HAB1980180.1"/>
    </source>
</evidence>
<comment type="catalytic activity">
    <reaction evidence="10 11">
        <text>L-glutamine + H2O = L-glutamate + NH4(+)</text>
        <dbReference type="Rhea" id="RHEA:15889"/>
        <dbReference type="ChEBI" id="CHEBI:15377"/>
        <dbReference type="ChEBI" id="CHEBI:28938"/>
        <dbReference type="ChEBI" id="CHEBI:29985"/>
        <dbReference type="ChEBI" id="CHEBI:58359"/>
        <dbReference type="EC" id="3.5.1.2"/>
    </reaction>
</comment>
<dbReference type="CDD" id="cd01748">
    <property type="entry name" value="GATase1_IGP_Synthase"/>
    <property type="match status" value="1"/>
</dbReference>
<dbReference type="InterPro" id="IPR010139">
    <property type="entry name" value="Imidazole-glycPsynth_HisH"/>
</dbReference>
<evidence type="ECO:0000313" key="28">
    <source>
        <dbReference type="EMBL" id="HAB4466151.1"/>
    </source>
</evidence>
<dbReference type="EMBL" id="DAAGNY010000005">
    <property type="protein sequence ID" value="HAB3841698.1"/>
    <property type="molecule type" value="Genomic_DNA"/>
</dbReference>
<dbReference type="EMBL" id="DAAHCF010000149">
    <property type="protein sequence ID" value="HAB5479978.1"/>
    <property type="molecule type" value="Genomic_DNA"/>
</dbReference>
<dbReference type="EMBL" id="DAAQXJ010000140">
    <property type="protein sequence ID" value="HAE1266806.1"/>
    <property type="molecule type" value="Genomic_DNA"/>
</dbReference>
<reference evidence="15" key="1">
    <citation type="journal article" date="2018" name="Genome Biol.">
        <title>SKESA: strategic k-mer extension for scrupulous assemblies.</title>
        <authorList>
            <person name="Souvorov A."/>
            <person name="Agarwala R."/>
            <person name="Lipman D.J."/>
        </authorList>
    </citation>
    <scope>NUCLEOTIDE SEQUENCE</scope>
    <source>
        <strain evidence="15">Salmonella enterica</strain>
    </source>
</reference>
<evidence type="ECO:0000256" key="7">
    <source>
        <dbReference type="ARBA" id="ARBA00023239"/>
    </source>
</evidence>
<evidence type="ECO:0000256" key="1">
    <source>
        <dbReference type="ARBA" id="ARBA00005091"/>
    </source>
</evidence>
<gene>
    <name evidence="11 14" type="primary">hisH</name>
    <name evidence="42" type="ORF">ABB53_008295</name>
    <name evidence="41" type="ORF">EL06_12960</name>
    <name evidence="14" type="ORF">FNI27_09225</name>
    <name evidence="37" type="ORF">G2916_20250</name>
    <name evidence="40" type="ORF">G2974_21590</name>
    <name evidence="39" type="ORF">G2997_20700</name>
    <name evidence="38" type="ORF">G3A00_08300</name>
    <name evidence="32" type="ORF">GB016_05395</name>
    <name evidence="17" type="ORF">GB034_19515</name>
    <name evidence="18" type="ORF">GB088_16310</name>
    <name evidence="34" type="ORF">GB236_18990</name>
    <name evidence="35" type="ORF">GB246_03680</name>
    <name evidence="20" type="ORF">GB337_21575</name>
    <name evidence="19" type="ORF">GB348_05055</name>
    <name evidence="36" type="ORF">GB480_09875</name>
    <name evidence="33" type="ORF">GBS30_21645</name>
    <name evidence="22" type="ORF">GBV97_18225</name>
    <name evidence="21" type="ORF">GBW00_06735</name>
    <name evidence="24" type="ORF">GBX19_09245</name>
    <name evidence="23" type="ORF">GBX62_05185</name>
    <name evidence="15" type="ORF">GBY11_18500</name>
    <name evidence="26" type="ORF">GBY15_15995</name>
    <name evidence="25" type="ORF">GBY29_22250</name>
    <name evidence="27" type="ORF">GBY49_17725</name>
    <name evidence="28" type="ORF">GBZ04_15825</name>
    <name evidence="16" type="ORF">GBZ10_16815</name>
    <name evidence="29" type="ORF">GBZ12_12660</name>
    <name evidence="30" type="ORF">GBZ37_11285</name>
    <name evidence="31" type="ORF">GBZ41_20245</name>
</gene>
<dbReference type="Gene3D" id="3.40.50.880">
    <property type="match status" value="1"/>
</dbReference>
<dbReference type="PIRSF" id="PIRSF000495">
    <property type="entry name" value="Amidotransf_hisH"/>
    <property type="match status" value="1"/>
</dbReference>
<evidence type="ECO:0000313" key="22">
    <source>
        <dbReference type="EMBL" id="HAB3925281.1"/>
    </source>
</evidence>
<dbReference type="GO" id="GO:0004359">
    <property type="term" value="F:glutaminase activity"/>
    <property type="evidence" value="ECO:0007669"/>
    <property type="project" value="UniProtKB-EC"/>
</dbReference>
<evidence type="ECO:0000313" key="16">
    <source>
        <dbReference type="EMBL" id="HAB1848072.1"/>
    </source>
</evidence>
<evidence type="ECO:0000256" key="11">
    <source>
        <dbReference type="HAMAP-Rule" id="MF_00278"/>
    </source>
</evidence>
<dbReference type="RefSeq" id="WP_053510355.1">
    <property type="nucleotide sequence ID" value="NZ_JAHQRT010000009.1"/>
</dbReference>
<feature type="active site" evidence="11 12">
    <location>
        <position position="188"/>
    </location>
</feature>
<dbReference type="PROSITE" id="PS51273">
    <property type="entry name" value="GATASE_TYPE_1"/>
    <property type="match status" value="1"/>
</dbReference>
<dbReference type="PANTHER" id="PTHR42701:SF1">
    <property type="entry name" value="IMIDAZOLE GLYCEROL PHOSPHATE SYNTHASE SUBUNIT HISH"/>
    <property type="match status" value="1"/>
</dbReference>
<dbReference type="Proteomes" id="UP000885362">
    <property type="component" value="Unassembled WGS sequence"/>
</dbReference>
<evidence type="ECO:0000256" key="10">
    <source>
        <dbReference type="ARBA" id="ARBA00049534"/>
    </source>
</evidence>
<feature type="active site" description="Nucleophile" evidence="11 12">
    <location>
        <position position="80"/>
    </location>
</feature>
<evidence type="ECO:0000256" key="3">
    <source>
        <dbReference type="ARBA" id="ARBA00022605"/>
    </source>
</evidence>
<evidence type="ECO:0000313" key="31">
    <source>
        <dbReference type="EMBL" id="HAB4726028.1"/>
    </source>
</evidence>
<dbReference type="EMBL" id="DAAGVM010000139">
    <property type="protein sequence ID" value="HAB4726028.1"/>
    <property type="molecule type" value="Genomic_DNA"/>
</dbReference>
<dbReference type="EMBL" id="DAAHAQ010000300">
    <property type="protein sequence ID" value="HAB5332155.1"/>
    <property type="molecule type" value="Genomic_DNA"/>
</dbReference>
<dbReference type="EMBL" id="DAAGXW010000004">
    <property type="protein sequence ID" value="HAB5016023.1"/>
    <property type="molecule type" value="Genomic_DNA"/>
</dbReference>